<protein>
    <submittedName>
        <fullName evidence="1">Uncharacterized protein</fullName>
    </submittedName>
</protein>
<evidence type="ECO:0000313" key="2">
    <source>
        <dbReference type="Proteomes" id="UP000002729"/>
    </source>
</evidence>
<gene>
    <name evidence="1" type="ORF">AURANDRAFT_33471</name>
</gene>
<dbReference type="GeneID" id="20221311"/>
<keyword evidence="2" id="KW-1185">Reference proteome</keyword>
<dbReference type="PANTHER" id="PTHR43677:SF4">
    <property type="entry name" value="QUINONE OXIDOREDUCTASE-LIKE PROTEIN 2"/>
    <property type="match status" value="1"/>
</dbReference>
<proteinExistence type="predicted"/>
<dbReference type="GO" id="GO:0016491">
    <property type="term" value="F:oxidoreductase activity"/>
    <property type="evidence" value="ECO:0007669"/>
    <property type="project" value="TreeGrafter"/>
</dbReference>
<sequence>KAPLPVTPGTEAAGIISATATLVSKLRVHDPAGVILPWTTGTCAEEILLHERQCVKLQRDASRQDFIDFVALGSNYQTAYFALVHRAPISDWLAQTLLILGAAGGAGVAALDIGKVLGAIILACASTQSKRDVCYSRGADIAIDYSRRGWQ</sequence>
<dbReference type="Proteomes" id="UP000002729">
    <property type="component" value="Unassembled WGS sequence"/>
</dbReference>
<name>F0YM33_AURAN</name>
<dbReference type="Gene3D" id="3.90.180.10">
    <property type="entry name" value="Medium-chain alcohol dehydrogenases, catalytic domain"/>
    <property type="match status" value="1"/>
</dbReference>
<dbReference type="SUPFAM" id="SSF51735">
    <property type="entry name" value="NAD(P)-binding Rossmann-fold domains"/>
    <property type="match status" value="1"/>
</dbReference>
<dbReference type="eggNOG" id="KOG1198">
    <property type="taxonomic scope" value="Eukaryota"/>
</dbReference>
<dbReference type="Gene3D" id="3.40.50.720">
    <property type="entry name" value="NAD(P)-binding Rossmann-like Domain"/>
    <property type="match status" value="1"/>
</dbReference>
<dbReference type="EMBL" id="GL833160">
    <property type="protein sequence ID" value="EGB03804.1"/>
    <property type="molecule type" value="Genomic_DNA"/>
</dbReference>
<organism evidence="2">
    <name type="scientific">Aureococcus anophagefferens</name>
    <name type="common">Harmful bloom alga</name>
    <dbReference type="NCBI Taxonomy" id="44056"/>
    <lineage>
        <taxon>Eukaryota</taxon>
        <taxon>Sar</taxon>
        <taxon>Stramenopiles</taxon>
        <taxon>Ochrophyta</taxon>
        <taxon>Pelagophyceae</taxon>
        <taxon>Pelagomonadales</taxon>
        <taxon>Pelagomonadaceae</taxon>
        <taxon>Aureococcus</taxon>
    </lineage>
</organism>
<dbReference type="InParanoid" id="F0YM33"/>
<dbReference type="PANTHER" id="PTHR43677">
    <property type="entry name" value="SHORT-CHAIN DEHYDROGENASE/REDUCTASE"/>
    <property type="match status" value="1"/>
</dbReference>
<evidence type="ECO:0000313" key="1">
    <source>
        <dbReference type="EMBL" id="EGB03804.1"/>
    </source>
</evidence>
<dbReference type="RefSeq" id="XP_009041463.1">
    <property type="nucleotide sequence ID" value="XM_009043215.1"/>
</dbReference>
<dbReference type="SUPFAM" id="SSF50129">
    <property type="entry name" value="GroES-like"/>
    <property type="match status" value="1"/>
</dbReference>
<dbReference type="KEGG" id="aaf:AURANDRAFT_33471"/>
<reference evidence="1 2" key="1">
    <citation type="journal article" date="2011" name="Proc. Natl. Acad. Sci. U.S.A.">
        <title>Niche of harmful alga Aureococcus anophagefferens revealed through ecogenomics.</title>
        <authorList>
            <person name="Gobler C.J."/>
            <person name="Berry D.L."/>
            <person name="Dyhrman S.T."/>
            <person name="Wilhelm S.W."/>
            <person name="Salamov A."/>
            <person name="Lobanov A.V."/>
            <person name="Zhang Y."/>
            <person name="Collier J.L."/>
            <person name="Wurch L.L."/>
            <person name="Kustka A.B."/>
            <person name="Dill B.D."/>
            <person name="Shah M."/>
            <person name="VerBerkmoes N.C."/>
            <person name="Kuo A."/>
            <person name="Terry A."/>
            <person name="Pangilinan J."/>
            <person name="Lindquist E.A."/>
            <person name="Lucas S."/>
            <person name="Paulsen I.T."/>
            <person name="Hattenrath-Lehmann T.K."/>
            <person name="Talmage S.C."/>
            <person name="Walker E.A."/>
            <person name="Koch F."/>
            <person name="Burson A.M."/>
            <person name="Marcoval M.A."/>
            <person name="Tang Y.Z."/>
            <person name="Lecleir G.R."/>
            <person name="Coyne K.J."/>
            <person name="Berg G.M."/>
            <person name="Bertrand E.M."/>
            <person name="Saito M.A."/>
            <person name="Gladyshev V.N."/>
            <person name="Grigoriev I.V."/>
        </authorList>
    </citation>
    <scope>NUCLEOTIDE SEQUENCE [LARGE SCALE GENOMIC DNA]</scope>
    <source>
        <strain evidence="2">CCMP 1984</strain>
    </source>
</reference>
<dbReference type="InterPro" id="IPR051397">
    <property type="entry name" value="Zn-ADH-like_protein"/>
</dbReference>
<dbReference type="OrthoDB" id="10257049at2759"/>
<dbReference type="InterPro" id="IPR011032">
    <property type="entry name" value="GroES-like_sf"/>
</dbReference>
<feature type="non-terminal residue" evidence="1">
    <location>
        <position position="1"/>
    </location>
</feature>
<dbReference type="AlphaFoldDB" id="F0YM33"/>
<dbReference type="InterPro" id="IPR036291">
    <property type="entry name" value="NAD(P)-bd_dom_sf"/>
</dbReference>
<accession>F0YM33</accession>